<dbReference type="HOGENOM" id="CLU_000445_69_15_0"/>
<evidence type="ECO:0000313" key="7">
    <source>
        <dbReference type="Proteomes" id="UP000000925"/>
    </source>
</evidence>
<dbReference type="SUPFAM" id="SSF52172">
    <property type="entry name" value="CheY-like"/>
    <property type="match status" value="1"/>
</dbReference>
<dbReference type="InterPro" id="IPR058245">
    <property type="entry name" value="NreC/VraR/RcsB-like_REC"/>
</dbReference>
<dbReference type="SMART" id="SM00448">
    <property type="entry name" value="REC"/>
    <property type="match status" value="1"/>
</dbReference>
<dbReference type="AlphaFoldDB" id="D5EJQ4"/>
<dbReference type="CDD" id="cd17535">
    <property type="entry name" value="REC_NarL-like"/>
    <property type="match status" value="1"/>
</dbReference>
<dbReference type="STRING" id="583355.Caka_1634"/>
<dbReference type="PANTHER" id="PTHR43214">
    <property type="entry name" value="TWO-COMPONENT RESPONSE REGULATOR"/>
    <property type="match status" value="1"/>
</dbReference>
<dbReference type="GO" id="GO:0000160">
    <property type="term" value="P:phosphorelay signal transduction system"/>
    <property type="evidence" value="ECO:0007669"/>
    <property type="project" value="InterPro"/>
</dbReference>
<dbReference type="OrthoDB" id="9779069at2"/>
<dbReference type="Pfam" id="PF00072">
    <property type="entry name" value="Response_reg"/>
    <property type="match status" value="1"/>
</dbReference>
<dbReference type="InterPro" id="IPR011006">
    <property type="entry name" value="CheY-like_superfamily"/>
</dbReference>
<evidence type="ECO:0000256" key="3">
    <source>
        <dbReference type="ARBA" id="ARBA00023163"/>
    </source>
</evidence>
<keyword evidence="4" id="KW-0597">Phosphoprotein</keyword>
<dbReference type="PROSITE" id="PS50110">
    <property type="entry name" value="RESPONSE_REGULATORY"/>
    <property type="match status" value="1"/>
</dbReference>
<dbReference type="Proteomes" id="UP000000925">
    <property type="component" value="Chromosome"/>
</dbReference>
<evidence type="ECO:0000256" key="1">
    <source>
        <dbReference type="ARBA" id="ARBA00023015"/>
    </source>
</evidence>
<dbReference type="RefSeq" id="WP_013043375.1">
    <property type="nucleotide sequence ID" value="NC_014008.1"/>
</dbReference>
<sequence length="143" mass="15755">MKTVYIIEDEAPLRDLLETFFELQFPELEVVGMSGLGSEALNECLSLAPDLVVADIQVPEVNGLEILQQLRRAFTDIKMLVFSGNTSPQTVKMVLQVEAHGFINKVSGIDELTGAIQALRSGQEYYCAEVRGQVDQLRAHASS</sequence>
<accession>D5EJQ4</accession>
<feature type="domain" description="Response regulatory" evidence="5">
    <location>
        <begin position="3"/>
        <end position="120"/>
    </location>
</feature>
<dbReference type="GO" id="GO:0003677">
    <property type="term" value="F:DNA binding"/>
    <property type="evidence" value="ECO:0007669"/>
    <property type="project" value="UniProtKB-KW"/>
</dbReference>
<organism evidence="6 7">
    <name type="scientific">Coraliomargarita akajimensis (strain DSM 45221 / IAM 15411 / JCM 23193 / KCTC 12865 / 04OKA010-24)</name>
    <dbReference type="NCBI Taxonomy" id="583355"/>
    <lineage>
        <taxon>Bacteria</taxon>
        <taxon>Pseudomonadati</taxon>
        <taxon>Verrucomicrobiota</taxon>
        <taxon>Opitutia</taxon>
        <taxon>Puniceicoccales</taxon>
        <taxon>Coraliomargaritaceae</taxon>
        <taxon>Coraliomargarita</taxon>
    </lineage>
</organism>
<keyword evidence="3" id="KW-0804">Transcription</keyword>
<dbReference type="Gene3D" id="3.40.50.2300">
    <property type="match status" value="1"/>
</dbReference>
<evidence type="ECO:0000313" key="6">
    <source>
        <dbReference type="EMBL" id="ADE54653.1"/>
    </source>
</evidence>
<dbReference type="PANTHER" id="PTHR43214:SF41">
    <property type="entry name" value="NITRATE_NITRITE RESPONSE REGULATOR PROTEIN NARP"/>
    <property type="match status" value="1"/>
</dbReference>
<dbReference type="InterPro" id="IPR001789">
    <property type="entry name" value="Sig_transdc_resp-reg_receiver"/>
</dbReference>
<evidence type="ECO:0000256" key="4">
    <source>
        <dbReference type="PROSITE-ProRule" id="PRU00169"/>
    </source>
</evidence>
<protein>
    <submittedName>
        <fullName evidence="6">Response regulator receiver protein</fullName>
    </submittedName>
</protein>
<dbReference type="InterPro" id="IPR039420">
    <property type="entry name" value="WalR-like"/>
</dbReference>
<proteinExistence type="predicted"/>
<feature type="modified residue" description="4-aspartylphosphate" evidence="4">
    <location>
        <position position="55"/>
    </location>
</feature>
<gene>
    <name evidence="6" type="ordered locus">Caka_1634</name>
</gene>
<dbReference type="KEGG" id="caa:Caka_1634"/>
<dbReference type="EMBL" id="CP001998">
    <property type="protein sequence ID" value="ADE54653.1"/>
    <property type="molecule type" value="Genomic_DNA"/>
</dbReference>
<keyword evidence="1" id="KW-0805">Transcription regulation</keyword>
<name>D5EJQ4_CORAD</name>
<keyword evidence="2" id="KW-0238">DNA-binding</keyword>
<dbReference type="eggNOG" id="COG2197">
    <property type="taxonomic scope" value="Bacteria"/>
</dbReference>
<keyword evidence="7" id="KW-1185">Reference proteome</keyword>
<reference evidence="6 7" key="1">
    <citation type="journal article" date="2010" name="Stand. Genomic Sci.">
        <title>Complete genome sequence of Coraliomargarita akajimensis type strain (04OKA010-24).</title>
        <authorList>
            <person name="Mavromatis K."/>
            <person name="Abt B."/>
            <person name="Brambilla E."/>
            <person name="Lapidus A."/>
            <person name="Copeland A."/>
            <person name="Deshpande S."/>
            <person name="Nolan M."/>
            <person name="Lucas S."/>
            <person name="Tice H."/>
            <person name="Cheng J.F."/>
            <person name="Han C."/>
            <person name="Detter J.C."/>
            <person name="Woyke T."/>
            <person name="Goodwin L."/>
            <person name="Pitluck S."/>
            <person name="Held B."/>
            <person name="Brettin T."/>
            <person name="Tapia R."/>
            <person name="Ivanova N."/>
            <person name="Mikhailova N."/>
            <person name="Pati A."/>
            <person name="Liolios K."/>
            <person name="Chen A."/>
            <person name="Palaniappan K."/>
            <person name="Land M."/>
            <person name="Hauser L."/>
            <person name="Chang Y.J."/>
            <person name="Jeffries C.D."/>
            <person name="Rohde M."/>
            <person name="Goker M."/>
            <person name="Bristow J."/>
            <person name="Eisen J.A."/>
            <person name="Markowitz V."/>
            <person name="Hugenholtz P."/>
            <person name="Klenk H.P."/>
            <person name="Kyrpides N.C."/>
        </authorList>
    </citation>
    <scope>NUCLEOTIDE SEQUENCE [LARGE SCALE GENOMIC DNA]</scope>
    <source>
        <strain evidence="7">DSM 45221 / IAM 15411 / JCM 23193 / KCTC 12865</strain>
    </source>
</reference>
<evidence type="ECO:0000259" key="5">
    <source>
        <dbReference type="PROSITE" id="PS50110"/>
    </source>
</evidence>
<evidence type="ECO:0000256" key="2">
    <source>
        <dbReference type="ARBA" id="ARBA00023125"/>
    </source>
</evidence>